<accession>A0A1C0TKY3</accession>
<dbReference type="AlphaFoldDB" id="A0A1C0TKY3"/>
<sequence length="668" mass="75546">MEKSLNNRLSILGALLFIWAVPTCAKAQDATGAPQFAVTHYDGQALDQLYGQNALDKIEQIPGFALSQNTASRGLTAAGGNVLINGAVPASKSESLSQILSQLPEAQITALHFYSAGHPFSGASQYNQVVNVLTHASAITTHWQARSKLTSAYQPYRPSELAVQMTVPMETWQHQINAHYQDDRHQSKSVIASQSAQHITTEVGHEDFFEKLNSRLLSWRSTRQHTHSRFTVAAKTLQEDWQTDFYRQYGIADHALNQTWLYNESIDTQEYELSTDWLKQFAKGKQLQLVALHNKKTTNNHALARDSGEPNDAFKQYKAHQEQVLQFSFNAPHSTWKPEVGIEISHNQLDAMTHNSDNQIVSHVSETRYQPFAAFTYILNPQWQLYTRLNTEHTKLKSTTTYTHRSDLNFLKPLIRLSYESKQDWDFALTAQHQVDQLEFNHFVASQDAGFDRSQSGNSQLQPNQFSELAAQFNARPTDALFINLKLFHQWQKDIHEIITLPNGKAGLGNAGSATLLGAKLSATLNTEQWLSGSQLSLDYDYATARYLDPLTGTRATTGLTPHSANLEFRRDMPDYSWGIDINLPESATYYYQDEVFIEHDHTEINAFGEYAVSNSLRIKLSVSALNTARYTYSQTYFDAMRGEKYDGETRFDERVEPVFTLSFTGSL</sequence>
<proteinExistence type="predicted"/>
<dbReference type="SUPFAM" id="SSF56935">
    <property type="entry name" value="Porins"/>
    <property type="match status" value="1"/>
</dbReference>
<evidence type="ECO:0000256" key="1">
    <source>
        <dbReference type="SAM" id="SignalP"/>
    </source>
</evidence>
<evidence type="ECO:0008006" key="4">
    <source>
        <dbReference type="Google" id="ProtNLM"/>
    </source>
</evidence>
<feature type="signal peptide" evidence="1">
    <location>
        <begin position="1"/>
        <end position="27"/>
    </location>
</feature>
<keyword evidence="1" id="KW-0732">Signal</keyword>
<name>A0A1C0TKY3_9GAMM</name>
<protein>
    <recommendedName>
        <fullName evidence="4">TonB-dependent receptor</fullName>
    </recommendedName>
</protein>
<gene>
    <name evidence="2" type="ORF">A7985_21010</name>
</gene>
<dbReference type="RefSeq" id="WP_065792420.1">
    <property type="nucleotide sequence ID" value="NZ_MAUJ01000009.1"/>
</dbReference>
<reference evidence="3" key="1">
    <citation type="submission" date="2016-07" db="EMBL/GenBank/DDBJ databases">
        <authorList>
            <person name="Florea S."/>
            <person name="Webb J.S."/>
            <person name="Jaromczyk J."/>
            <person name="Schardl C.L."/>
        </authorList>
    </citation>
    <scope>NUCLEOTIDE SEQUENCE [LARGE SCALE GENOMIC DNA]</scope>
    <source>
        <strain evidence="3">IPB1</strain>
    </source>
</reference>
<evidence type="ECO:0000313" key="3">
    <source>
        <dbReference type="Proteomes" id="UP000093366"/>
    </source>
</evidence>
<organism evidence="2 3">
    <name type="scientific">Pseudoalteromonas luteoviolacea</name>
    <dbReference type="NCBI Taxonomy" id="43657"/>
    <lineage>
        <taxon>Bacteria</taxon>
        <taxon>Pseudomonadati</taxon>
        <taxon>Pseudomonadota</taxon>
        <taxon>Gammaproteobacteria</taxon>
        <taxon>Alteromonadales</taxon>
        <taxon>Pseudoalteromonadaceae</taxon>
        <taxon>Pseudoalteromonas</taxon>
    </lineage>
</organism>
<comment type="caution">
    <text evidence="2">The sequence shown here is derived from an EMBL/GenBank/DDBJ whole genome shotgun (WGS) entry which is preliminary data.</text>
</comment>
<evidence type="ECO:0000313" key="2">
    <source>
        <dbReference type="EMBL" id="OCQ19216.1"/>
    </source>
</evidence>
<dbReference type="OrthoDB" id="6299257at2"/>
<dbReference type="EMBL" id="MAUJ01000009">
    <property type="protein sequence ID" value="OCQ19216.1"/>
    <property type="molecule type" value="Genomic_DNA"/>
</dbReference>
<feature type="chain" id="PRO_5008646012" description="TonB-dependent receptor" evidence="1">
    <location>
        <begin position="28"/>
        <end position="668"/>
    </location>
</feature>
<dbReference type="Proteomes" id="UP000093366">
    <property type="component" value="Unassembled WGS sequence"/>
</dbReference>